<dbReference type="InterPro" id="IPR011060">
    <property type="entry name" value="RibuloseP-bd_barrel"/>
</dbReference>
<accession>A0AAE6IIV3</accession>
<feature type="active site" evidence="9">
    <location>
        <position position="131"/>
    </location>
</feature>
<organism evidence="11 12">
    <name type="scientific">Leuconostoc carnosum</name>
    <dbReference type="NCBI Taxonomy" id="1252"/>
    <lineage>
        <taxon>Bacteria</taxon>
        <taxon>Bacillati</taxon>
        <taxon>Bacillota</taxon>
        <taxon>Bacilli</taxon>
        <taxon>Lactobacillales</taxon>
        <taxon>Lactobacillaceae</taxon>
        <taxon>Leuconostoc</taxon>
    </lineage>
</organism>
<dbReference type="SUPFAM" id="SSF51366">
    <property type="entry name" value="Ribulose-phoshate binding barrel"/>
    <property type="match status" value="1"/>
</dbReference>
<dbReference type="InterPro" id="IPR013785">
    <property type="entry name" value="Aldolase_TIM"/>
</dbReference>
<dbReference type="EC" id="4.3.2.10" evidence="9"/>
<evidence type="ECO:0000256" key="6">
    <source>
        <dbReference type="ARBA" id="ARBA00023239"/>
    </source>
</evidence>
<comment type="catalytic activity">
    <reaction evidence="8 9">
        <text>5-[(5-phospho-1-deoxy-D-ribulos-1-ylimino)methylamino]-1-(5-phospho-beta-D-ribosyl)imidazole-4-carboxamide + L-glutamine = D-erythro-1-(imidazol-4-yl)glycerol 3-phosphate + 5-amino-1-(5-phospho-beta-D-ribosyl)imidazole-4-carboxamide + L-glutamate + H(+)</text>
        <dbReference type="Rhea" id="RHEA:24793"/>
        <dbReference type="ChEBI" id="CHEBI:15378"/>
        <dbReference type="ChEBI" id="CHEBI:29985"/>
        <dbReference type="ChEBI" id="CHEBI:58278"/>
        <dbReference type="ChEBI" id="CHEBI:58359"/>
        <dbReference type="ChEBI" id="CHEBI:58475"/>
        <dbReference type="ChEBI" id="CHEBI:58525"/>
        <dbReference type="EC" id="4.3.2.10"/>
    </reaction>
</comment>
<sequence length="254" mass="27176">MALAKRIVPALDVKNGRVVKGINFLNLQDVGDPVEIAKAYQDAGADELVFLDISATLEGRTTMIDMIERVSSVVFMPLTAGGGVTDLNGIRQIIKAGADKVFLNSAAVKQPKLILQGAEVFGSQAIVGAIDAKWDEPAGIYRVYIAGGTKPTDLNALTWAQTMVDYGAGELLVTSMDADGTKDGYDVKLYQALNDVVKVPIVASGGAGKIQDFTEVFQDGHVDAALAASVFHYNEIAIPFLKQQLYDEGIPMRR</sequence>
<evidence type="ECO:0000313" key="12">
    <source>
        <dbReference type="Proteomes" id="UP000321332"/>
    </source>
</evidence>
<comment type="pathway">
    <text evidence="1 9">Amino-acid biosynthesis; L-histidine biosynthesis; L-histidine from 5-phospho-alpha-D-ribose 1-diphosphate: step 5/9.</text>
</comment>
<dbReference type="GO" id="GO:0000107">
    <property type="term" value="F:imidazoleglycerol-phosphate synthase activity"/>
    <property type="evidence" value="ECO:0007669"/>
    <property type="project" value="UniProtKB-UniRule"/>
</dbReference>
<keyword evidence="9" id="KW-0963">Cytoplasm</keyword>
<dbReference type="Proteomes" id="UP000321332">
    <property type="component" value="Chromosome"/>
</dbReference>
<comment type="subcellular location">
    <subcellularLocation>
        <location evidence="9">Cytoplasm</location>
    </subcellularLocation>
</comment>
<dbReference type="AlphaFoldDB" id="A0AAE6IIV3"/>
<dbReference type="GeneID" id="61186587"/>
<evidence type="ECO:0000256" key="10">
    <source>
        <dbReference type="RuleBase" id="RU003657"/>
    </source>
</evidence>
<dbReference type="GO" id="GO:0016829">
    <property type="term" value="F:lyase activity"/>
    <property type="evidence" value="ECO:0007669"/>
    <property type="project" value="UniProtKB-KW"/>
</dbReference>
<dbReference type="OMA" id="WEVYIHG"/>
<dbReference type="Pfam" id="PF00977">
    <property type="entry name" value="His_biosynth"/>
    <property type="match status" value="1"/>
</dbReference>
<dbReference type="InterPro" id="IPR006062">
    <property type="entry name" value="His_biosynth"/>
</dbReference>
<dbReference type="NCBIfam" id="TIGR00735">
    <property type="entry name" value="hisF"/>
    <property type="match status" value="1"/>
</dbReference>
<evidence type="ECO:0000256" key="5">
    <source>
        <dbReference type="ARBA" id="ARBA00023102"/>
    </source>
</evidence>
<evidence type="ECO:0000256" key="9">
    <source>
        <dbReference type="HAMAP-Rule" id="MF_01013"/>
    </source>
</evidence>
<keyword evidence="6 9" id="KW-0456">Lyase</keyword>
<evidence type="ECO:0000256" key="4">
    <source>
        <dbReference type="ARBA" id="ARBA00022605"/>
    </source>
</evidence>
<dbReference type="GO" id="GO:0000105">
    <property type="term" value="P:L-histidine biosynthetic process"/>
    <property type="evidence" value="ECO:0007669"/>
    <property type="project" value="UniProtKB-UniRule"/>
</dbReference>
<dbReference type="HAMAP" id="MF_01013">
    <property type="entry name" value="HisF"/>
    <property type="match status" value="1"/>
</dbReference>
<dbReference type="PANTHER" id="PTHR21235:SF2">
    <property type="entry name" value="IMIDAZOLE GLYCEROL PHOSPHATE SYNTHASE HISHF"/>
    <property type="match status" value="1"/>
</dbReference>
<keyword evidence="5 9" id="KW-0368">Histidine biosynthesis</keyword>
<comment type="function">
    <text evidence="7 9">IGPS catalyzes the conversion of PRFAR and glutamine to IGP, AICAR and glutamate. The HisF subunit catalyzes the cyclization activity that produces IGP and AICAR from PRFAR using the ammonia provided by the HisH subunit.</text>
</comment>
<dbReference type="EMBL" id="CP042374">
    <property type="protein sequence ID" value="QEA33085.1"/>
    <property type="molecule type" value="Genomic_DNA"/>
</dbReference>
<feature type="active site" evidence="9">
    <location>
        <position position="12"/>
    </location>
</feature>
<evidence type="ECO:0000313" key="11">
    <source>
        <dbReference type="EMBL" id="QEA33085.1"/>
    </source>
</evidence>
<dbReference type="PANTHER" id="PTHR21235">
    <property type="entry name" value="IMIDAZOLE GLYCEROL PHOSPHATE SYNTHASE SUBUNIT HISF/H IGP SYNTHASE SUBUNIT HISF/H"/>
    <property type="match status" value="1"/>
</dbReference>
<evidence type="ECO:0000256" key="2">
    <source>
        <dbReference type="ARBA" id="ARBA00009667"/>
    </source>
</evidence>
<name>A0AAE6IIV3_LEUCA</name>
<comment type="subunit">
    <text evidence="3 9">Heterodimer of HisH and HisF.</text>
</comment>
<dbReference type="Gene3D" id="3.20.20.70">
    <property type="entry name" value="Aldolase class I"/>
    <property type="match status" value="1"/>
</dbReference>
<gene>
    <name evidence="9 11" type="primary">hisF</name>
    <name evidence="11" type="ORF">FGL89_02445</name>
</gene>
<evidence type="ECO:0000256" key="3">
    <source>
        <dbReference type="ARBA" id="ARBA00011152"/>
    </source>
</evidence>
<dbReference type="GO" id="GO:0005737">
    <property type="term" value="C:cytoplasm"/>
    <property type="evidence" value="ECO:0007669"/>
    <property type="project" value="UniProtKB-SubCell"/>
</dbReference>
<reference evidence="11 12" key="1">
    <citation type="submission" date="2019-06" db="EMBL/GenBank/DDBJ databases">
        <title>Genome analyses of bacteria isolated from kimchi.</title>
        <authorList>
            <person name="Lee S."/>
            <person name="Ahn S."/>
            <person name="Roh S."/>
        </authorList>
    </citation>
    <scope>NUCLEOTIDE SEQUENCE [LARGE SCALE GENOMIC DNA]</scope>
    <source>
        <strain evidence="11 12">CBA3620</strain>
    </source>
</reference>
<proteinExistence type="inferred from homology"/>
<protein>
    <recommendedName>
        <fullName evidence="9">Imidazole glycerol phosphate synthase subunit HisF</fullName>
        <ecNumber evidence="9">4.3.2.10</ecNumber>
    </recommendedName>
    <alternativeName>
        <fullName evidence="9">IGP synthase cyclase subunit</fullName>
    </alternativeName>
    <alternativeName>
        <fullName evidence="9">IGP synthase subunit HisF</fullName>
    </alternativeName>
    <alternativeName>
        <fullName evidence="9">ImGP synthase subunit HisF</fullName>
        <shortName evidence="9">IGPS subunit HisF</shortName>
    </alternativeName>
</protein>
<keyword evidence="4 9" id="KW-0028">Amino-acid biosynthesis</keyword>
<dbReference type="InterPro" id="IPR050064">
    <property type="entry name" value="IGPS_HisA/HisF"/>
</dbReference>
<evidence type="ECO:0000256" key="7">
    <source>
        <dbReference type="ARBA" id="ARBA00025475"/>
    </source>
</evidence>
<evidence type="ECO:0000256" key="1">
    <source>
        <dbReference type="ARBA" id="ARBA00005091"/>
    </source>
</evidence>
<comment type="similarity">
    <text evidence="2 9 10">Belongs to the HisA/HisF family.</text>
</comment>
<dbReference type="InterPro" id="IPR004651">
    <property type="entry name" value="HisF"/>
</dbReference>
<dbReference type="RefSeq" id="WP_014973983.1">
    <property type="nucleotide sequence ID" value="NZ_BPKR01000004.1"/>
</dbReference>
<evidence type="ECO:0000256" key="8">
    <source>
        <dbReference type="ARBA" id="ARBA00047838"/>
    </source>
</evidence>
<dbReference type="CDD" id="cd04731">
    <property type="entry name" value="HisF"/>
    <property type="match status" value="1"/>
</dbReference>